<reference evidence="1 2" key="1">
    <citation type="submission" date="2019-01" db="EMBL/GenBank/DDBJ databases">
        <title>Draft genome sequence of Dictyobacter sp. Uno17.</title>
        <authorList>
            <person name="Wang C.M."/>
            <person name="Zheng Y."/>
            <person name="Sakai Y."/>
            <person name="Abe K."/>
            <person name="Yokota A."/>
            <person name="Yabe S."/>
        </authorList>
    </citation>
    <scope>NUCLEOTIDE SEQUENCE [LARGE SCALE GENOMIC DNA]</scope>
    <source>
        <strain evidence="1 2">Uno17</strain>
    </source>
</reference>
<name>A0A5A5T880_9CHLR</name>
<organism evidence="1 2">
    <name type="scientific">Dictyobacter arantiisoli</name>
    <dbReference type="NCBI Taxonomy" id="2014874"/>
    <lineage>
        <taxon>Bacteria</taxon>
        <taxon>Bacillati</taxon>
        <taxon>Chloroflexota</taxon>
        <taxon>Ktedonobacteria</taxon>
        <taxon>Ktedonobacterales</taxon>
        <taxon>Dictyobacteraceae</taxon>
        <taxon>Dictyobacter</taxon>
    </lineage>
</organism>
<dbReference type="RefSeq" id="WP_149400568.1">
    <property type="nucleotide sequence ID" value="NZ_BIXY01000011.1"/>
</dbReference>
<gene>
    <name evidence="1" type="ORF">KDI_11210</name>
</gene>
<sequence>MSDELSEPMQVELFAASLRATSVDLNAFVEALAAKLSGSLPSQTQVIRHSSLFSREHPVKEIFVALGDYQYRITRERQRPPQTFRAKIVRGIVLKTDLIPMDEWIEELALSLAYEAARSSQTRAALERFLL</sequence>
<keyword evidence="2" id="KW-1185">Reference proteome</keyword>
<evidence type="ECO:0000313" key="1">
    <source>
        <dbReference type="EMBL" id="GCF07557.1"/>
    </source>
</evidence>
<dbReference type="Proteomes" id="UP000322530">
    <property type="component" value="Unassembled WGS sequence"/>
</dbReference>
<comment type="caution">
    <text evidence="1">The sequence shown here is derived from an EMBL/GenBank/DDBJ whole genome shotgun (WGS) entry which is preliminary data.</text>
</comment>
<dbReference type="OrthoDB" id="573404at2"/>
<accession>A0A5A5T880</accession>
<proteinExistence type="predicted"/>
<dbReference type="AlphaFoldDB" id="A0A5A5T880"/>
<dbReference type="EMBL" id="BIXY01000011">
    <property type="protein sequence ID" value="GCF07557.1"/>
    <property type="molecule type" value="Genomic_DNA"/>
</dbReference>
<evidence type="ECO:0000313" key="2">
    <source>
        <dbReference type="Proteomes" id="UP000322530"/>
    </source>
</evidence>
<protein>
    <submittedName>
        <fullName evidence="1">Uncharacterized protein</fullName>
    </submittedName>
</protein>